<feature type="domain" description="DUF559" evidence="1">
    <location>
        <begin position="196"/>
        <end position="269"/>
    </location>
</feature>
<evidence type="ECO:0000313" key="3">
    <source>
        <dbReference type="Proteomes" id="UP000629365"/>
    </source>
</evidence>
<accession>A0ABQ1RLE4</accession>
<dbReference type="InterPro" id="IPR011335">
    <property type="entry name" value="Restrct_endonuc-II-like"/>
</dbReference>
<protein>
    <recommendedName>
        <fullName evidence="1">DUF559 domain-containing protein</fullName>
    </recommendedName>
</protein>
<dbReference type="RefSeq" id="WP_188436123.1">
    <property type="nucleotide sequence ID" value="NZ_BMCM01000002.1"/>
</dbReference>
<proteinExistence type="predicted"/>
<evidence type="ECO:0000313" key="2">
    <source>
        <dbReference type="EMBL" id="GGD74449.1"/>
    </source>
</evidence>
<organism evidence="2 3">
    <name type="scientific">Microbacterium murale</name>
    <dbReference type="NCBI Taxonomy" id="1081040"/>
    <lineage>
        <taxon>Bacteria</taxon>
        <taxon>Bacillati</taxon>
        <taxon>Actinomycetota</taxon>
        <taxon>Actinomycetes</taxon>
        <taxon>Micrococcales</taxon>
        <taxon>Microbacteriaceae</taxon>
        <taxon>Microbacterium</taxon>
    </lineage>
</organism>
<dbReference type="InterPro" id="IPR007569">
    <property type="entry name" value="DUF559"/>
</dbReference>
<reference evidence="3" key="1">
    <citation type="journal article" date="2019" name="Int. J. Syst. Evol. Microbiol.">
        <title>The Global Catalogue of Microorganisms (GCM) 10K type strain sequencing project: providing services to taxonomists for standard genome sequencing and annotation.</title>
        <authorList>
            <consortium name="The Broad Institute Genomics Platform"/>
            <consortium name="The Broad Institute Genome Sequencing Center for Infectious Disease"/>
            <person name="Wu L."/>
            <person name="Ma J."/>
        </authorList>
    </citation>
    <scope>NUCLEOTIDE SEQUENCE [LARGE SCALE GENOMIC DNA]</scope>
    <source>
        <strain evidence="3">CCM 7640</strain>
    </source>
</reference>
<sequence>MDLVKWLSTRDGIAHRADAAAHGFSPSHVRAAIRAGHVHRIRSTWIALDSAPADLFTAAAAAGRLTCLSLARRRNWWIPDSSDGTDDQHHLQVRPNAHRLRTDVTFHWARPLVDRGDRVLQASVEDALAHIAQCLSSEDALSVWESAVKVEHLDLESMRAVRWPDSASRDYANTVRGMSDSGLETIFVVRLSPWGVPIRQQVMLAGHKVDVLIGTHLVVQLDGFAFHSSSADRTRDVAHDAQLRLRGHTVLRFTYAQVIHDWAYVERTVAAAVARGLHLSPAAQARRA</sequence>
<keyword evidence="3" id="KW-1185">Reference proteome</keyword>
<dbReference type="EMBL" id="BMCM01000002">
    <property type="protein sequence ID" value="GGD74449.1"/>
    <property type="molecule type" value="Genomic_DNA"/>
</dbReference>
<dbReference type="Proteomes" id="UP000629365">
    <property type="component" value="Unassembled WGS sequence"/>
</dbReference>
<comment type="caution">
    <text evidence="2">The sequence shown here is derived from an EMBL/GenBank/DDBJ whole genome shotgun (WGS) entry which is preliminary data.</text>
</comment>
<evidence type="ECO:0000259" key="1">
    <source>
        <dbReference type="Pfam" id="PF04480"/>
    </source>
</evidence>
<dbReference type="SUPFAM" id="SSF52980">
    <property type="entry name" value="Restriction endonuclease-like"/>
    <property type="match status" value="1"/>
</dbReference>
<name>A0ABQ1RLE4_9MICO</name>
<dbReference type="Pfam" id="PF04480">
    <property type="entry name" value="DUF559"/>
    <property type="match status" value="1"/>
</dbReference>
<dbReference type="Gene3D" id="3.40.960.10">
    <property type="entry name" value="VSR Endonuclease"/>
    <property type="match status" value="1"/>
</dbReference>
<gene>
    <name evidence="2" type="ORF">GCM10007269_16810</name>
</gene>